<evidence type="ECO:0000259" key="1">
    <source>
        <dbReference type="Pfam" id="PF13976"/>
    </source>
</evidence>
<evidence type="ECO:0000313" key="3">
    <source>
        <dbReference type="Proteomes" id="UP000257109"/>
    </source>
</evidence>
<evidence type="ECO:0000313" key="2">
    <source>
        <dbReference type="EMBL" id="RDX81383.1"/>
    </source>
</evidence>
<name>A0A371FTK1_MUCPR</name>
<dbReference type="Proteomes" id="UP000257109">
    <property type="component" value="Unassembled WGS sequence"/>
</dbReference>
<organism evidence="2 3">
    <name type="scientific">Mucuna pruriens</name>
    <name type="common">Velvet bean</name>
    <name type="synonym">Dolichos pruriens</name>
    <dbReference type="NCBI Taxonomy" id="157652"/>
    <lineage>
        <taxon>Eukaryota</taxon>
        <taxon>Viridiplantae</taxon>
        <taxon>Streptophyta</taxon>
        <taxon>Embryophyta</taxon>
        <taxon>Tracheophyta</taxon>
        <taxon>Spermatophyta</taxon>
        <taxon>Magnoliopsida</taxon>
        <taxon>eudicotyledons</taxon>
        <taxon>Gunneridae</taxon>
        <taxon>Pentapetalae</taxon>
        <taxon>rosids</taxon>
        <taxon>fabids</taxon>
        <taxon>Fabales</taxon>
        <taxon>Fabaceae</taxon>
        <taxon>Papilionoideae</taxon>
        <taxon>50 kb inversion clade</taxon>
        <taxon>NPAAA clade</taxon>
        <taxon>indigoferoid/millettioid clade</taxon>
        <taxon>Phaseoleae</taxon>
        <taxon>Mucuna</taxon>
    </lineage>
</organism>
<keyword evidence="3" id="KW-1185">Reference proteome</keyword>
<reference evidence="2" key="1">
    <citation type="submission" date="2018-05" db="EMBL/GenBank/DDBJ databases">
        <title>Draft genome of Mucuna pruriens seed.</title>
        <authorList>
            <person name="Nnadi N.E."/>
            <person name="Vos R."/>
            <person name="Hasami M.H."/>
            <person name="Devisetty U.K."/>
            <person name="Aguiy J.C."/>
        </authorList>
    </citation>
    <scope>NUCLEOTIDE SEQUENCE [LARGE SCALE GENOMIC DNA]</scope>
    <source>
        <strain evidence="2">JCA_2017</strain>
    </source>
</reference>
<dbReference type="EMBL" id="QJKJ01007947">
    <property type="protein sequence ID" value="RDX81383.1"/>
    <property type="molecule type" value="Genomic_DNA"/>
</dbReference>
<comment type="caution">
    <text evidence="2">The sequence shown here is derived from an EMBL/GenBank/DDBJ whole genome shotgun (WGS) entry which is preliminary data.</text>
</comment>
<accession>A0A371FTK1</accession>
<proteinExistence type="predicted"/>
<feature type="domain" description="GAG-pre-integrase" evidence="1">
    <location>
        <begin position="1"/>
        <end position="37"/>
    </location>
</feature>
<dbReference type="OrthoDB" id="1935865at2759"/>
<dbReference type="InterPro" id="IPR025724">
    <property type="entry name" value="GAG-pre-integrase_dom"/>
</dbReference>
<sequence>MGHVSIERIKRLVNESILHTLDFVDFETCVNCIKSKQTNKSKGGAKRSSNLLEIIHTNICCPNMNATLDVFKVFKVEVEKQCGKQIKILRLDRSGEYYCRYTDNGQAPSTFPKFLQEHGIAA</sequence>
<gene>
    <name evidence="2" type="ORF">CR513_37949</name>
</gene>
<dbReference type="PANTHER" id="PTHR42648">
    <property type="entry name" value="TRANSPOSASE, PUTATIVE-RELATED"/>
    <property type="match status" value="1"/>
</dbReference>
<dbReference type="PANTHER" id="PTHR42648:SF28">
    <property type="entry name" value="TRANSPOSON-ENCODED PROTEIN WITH RIBONUCLEASE H-LIKE AND RETROVIRUS ZINC FINGER-LIKE DOMAINS"/>
    <property type="match status" value="1"/>
</dbReference>
<feature type="non-terminal residue" evidence="2">
    <location>
        <position position="1"/>
    </location>
</feature>
<dbReference type="InterPro" id="IPR039537">
    <property type="entry name" value="Retrotran_Ty1/copia-like"/>
</dbReference>
<dbReference type="AlphaFoldDB" id="A0A371FTK1"/>
<dbReference type="Pfam" id="PF13976">
    <property type="entry name" value="gag_pre-integrs"/>
    <property type="match status" value="1"/>
</dbReference>
<protein>
    <recommendedName>
        <fullName evidence="1">GAG-pre-integrase domain-containing protein</fullName>
    </recommendedName>
</protein>